<evidence type="ECO:0007829" key="5">
    <source>
        <dbReference type="PeptideAtlas" id="Q95Y29"/>
    </source>
</evidence>
<dbReference type="RefSeq" id="NP_508890.2">
    <property type="nucleotide sequence ID" value="NM_076489.6"/>
</dbReference>
<dbReference type="AlphaFoldDB" id="Q95Y29"/>
<name>Q95Y29_CAEEL</name>
<feature type="signal peptide" evidence="1">
    <location>
        <begin position="1"/>
        <end position="19"/>
    </location>
</feature>
<dbReference type="Proteomes" id="UP000001940">
    <property type="component" value="Chromosome X"/>
</dbReference>
<keyword evidence="5" id="KW-1267">Proteomics identification</keyword>
<dbReference type="FunCoup" id="Q95Y29">
    <property type="interactions" value="801"/>
</dbReference>
<dbReference type="STRING" id="6239.Y34B4A.6.1"/>
<dbReference type="OrthoDB" id="5783451at2759"/>
<dbReference type="EMBL" id="BX284606">
    <property type="protein sequence ID" value="CCD70388.1"/>
    <property type="molecule type" value="Genomic_DNA"/>
</dbReference>
<dbReference type="PeptideAtlas" id="Q95Y29"/>
<organism evidence="2 3">
    <name type="scientific">Caenorhabditis elegans</name>
    <dbReference type="NCBI Taxonomy" id="6239"/>
    <lineage>
        <taxon>Eukaryota</taxon>
        <taxon>Metazoa</taxon>
        <taxon>Ecdysozoa</taxon>
        <taxon>Nematoda</taxon>
        <taxon>Chromadorea</taxon>
        <taxon>Rhabditida</taxon>
        <taxon>Rhabditina</taxon>
        <taxon>Rhabditomorpha</taxon>
        <taxon>Rhabditoidea</taxon>
        <taxon>Rhabditidae</taxon>
        <taxon>Peloderinae</taxon>
        <taxon>Caenorhabditis</taxon>
    </lineage>
</organism>
<dbReference type="GeneID" id="180795"/>
<dbReference type="HOGENOM" id="CLU_1200771_0_0_1"/>
<feature type="chain" id="PRO_5004321356" evidence="1">
    <location>
        <begin position="20"/>
        <end position="231"/>
    </location>
</feature>
<dbReference type="eggNOG" id="ENOG502T9RS">
    <property type="taxonomic scope" value="Eukaryota"/>
</dbReference>
<evidence type="ECO:0000313" key="2">
    <source>
        <dbReference type="EMBL" id="CCD70388.1"/>
    </source>
</evidence>
<dbReference type="PhylomeDB" id="Q95Y29"/>
<accession>Q95Y29</accession>
<proteinExistence type="evidence at protein level"/>
<dbReference type="AGR" id="WB:WBGene00021322"/>
<dbReference type="WormBase" id="Y34B4A.6">
    <property type="protein sequence ID" value="CE30215"/>
    <property type="gene ID" value="WBGene00021322"/>
    <property type="gene designation" value="nspg-14"/>
</dbReference>
<dbReference type="UCSC" id="Y34B4A.6">
    <property type="organism name" value="c. elegans"/>
</dbReference>
<dbReference type="PaxDb" id="6239-Y34B4A.6"/>
<dbReference type="SMR" id="Q95Y29"/>
<dbReference type="PANTHER" id="PTHR34311">
    <property type="entry name" value="PROTEIN CBG21698-RELATED"/>
    <property type="match status" value="1"/>
</dbReference>
<sequence length="231" mass="25640">MCSTNYCLAVFVLVGVVAAQNPSLTACDINNQLNVCQSQFNQLLGFDASLGAAKYQDLRSAIEQSYANNQAYGLLTTCDAFKQYKQCYQPKEQFYACAQNPYGLLTGTNNNGAPLTQDQANGYVKIWNQLDFVCGAGFSIFANSEVCGSSVFNNQTAAMRQCDNDFNVKSMADPAQACAYVEIAANCYFQLFWNACKKPEMAYWGCNYERTGTNLLFPQCSQIFCTFHERV</sequence>
<dbReference type="Bgee" id="WBGene00021322">
    <property type="expression patterns" value="Expressed in larva and 3 other cell types or tissues"/>
</dbReference>
<reference evidence="2 3" key="1">
    <citation type="journal article" date="1998" name="Science">
        <title>Genome sequence of the nematode C. elegans: a platform for investigating biology.</title>
        <authorList>
            <consortium name="The C. elegans sequencing consortium"/>
            <person name="Sulson J.E."/>
            <person name="Waterston R."/>
        </authorList>
    </citation>
    <scope>NUCLEOTIDE SEQUENCE [LARGE SCALE GENOMIC DNA]</scope>
    <source>
        <strain evidence="2 3">Bristol N2</strain>
    </source>
</reference>
<dbReference type="DIP" id="DIP-25334N"/>
<dbReference type="PANTHER" id="PTHR34311:SF6">
    <property type="entry name" value="NEMATODE SPECIFIC PEPTIDE FAMILY"/>
    <property type="match status" value="1"/>
</dbReference>
<gene>
    <name evidence="2 4" type="primary">nspg-14</name>
    <name evidence="2" type="ORF">CELE_Y34B4A.6</name>
    <name evidence="4" type="ORF">Y34B4A.6</name>
</gene>
<evidence type="ECO:0000313" key="4">
    <source>
        <dbReference type="WormBase" id="Y34B4A.6"/>
    </source>
</evidence>
<dbReference type="CTD" id="180795"/>
<keyword evidence="3" id="KW-1185">Reference proteome</keyword>
<protein>
    <submittedName>
        <fullName evidence="2">DUF19 domain-containing protein</fullName>
    </submittedName>
</protein>
<dbReference type="KEGG" id="cel:CELE_Y34B4A.6"/>
<dbReference type="InParanoid" id="Q95Y29"/>
<keyword evidence="1" id="KW-0732">Signal</keyword>
<evidence type="ECO:0000313" key="3">
    <source>
        <dbReference type="Proteomes" id="UP000001940"/>
    </source>
</evidence>
<evidence type="ECO:0000256" key="1">
    <source>
        <dbReference type="SAM" id="SignalP"/>
    </source>
</evidence>
<dbReference type="OMA" id="NQFDFSC"/>